<evidence type="ECO:0000259" key="2">
    <source>
        <dbReference type="Pfam" id="PF13383"/>
    </source>
</evidence>
<protein>
    <recommendedName>
        <fullName evidence="2">Methyltransferase domain-containing protein</fullName>
    </recommendedName>
</protein>
<dbReference type="PaxDb" id="2903-EOD38603"/>
<dbReference type="EnsemblProtists" id="EOD38603">
    <property type="protein sequence ID" value="EOD38603"/>
    <property type="gene ID" value="EMIHUDRAFT_224387"/>
</dbReference>
<dbReference type="Pfam" id="PF13383">
    <property type="entry name" value="Methyltransf_22"/>
    <property type="match status" value="1"/>
</dbReference>
<evidence type="ECO:0000256" key="1">
    <source>
        <dbReference type="SAM" id="MobiDB-lite"/>
    </source>
</evidence>
<dbReference type="InterPro" id="IPR026913">
    <property type="entry name" value="METTL24"/>
</dbReference>
<dbReference type="GeneID" id="17283874"/>
<sequence length="271" mass="29123">MRHASAVASAPQACESEERVGTGDGARIKRAGVPPEHLPFGDGPKFVCGPAVLGNRKDCLVYSVGSGGDWGFEQGLKAAAPNCEMHTFDPAPDEIQPYGGGAYSKIHALALRGGESTSENALTLGQIQAKLGHTGRHIDLLKVDCEGCEWDALTRVFGDLRAGNLTVGQIQVELHAPVSITKSEERGDRAERKRIRGFPNQLREFFDTANAAGFYIFHKERNGWGVCDGYLCVEYALVHVSHACHAFVESHCPSLPPEALPCPAPSFRASS</sequence>
<evidence type="ECO:0000313" key="4">
    <source>
        <dbReference type="Proteomes" id="UP000013827"/>
    </source>
</evidence>
<dbReference type="PANTHER" id="PTHR32026">
    <property type="entry name" value="METHYLTRANSFERASE-LIKE PROTEIN 24"/>
    <property type="match status" value="1"/>
</dbReference>
<dbReference type="InterPro" id="IPR025714">
    <property type="entry name" value="Methyltranfer_dom"/>
</dbReference>
<keyword evidence="4" id="KW-1185">Reference proteome</keyword>
<accession>A0A0D3KS68</accession>
<proteinExistence type="predicted"/>
<name>A0A0D3KS68_EMIH1</name>
<dbReference type="Proteomes" id="UP000013827">
    <property type="component" value="Unassembled WGS sequence"/>
</dbReference>
<reference evidence="3" key="2">
    <citation type="submission" date="2024-10" db="UniProtKB">
        <authorList>
            <consortium name="EnsemblProtists"/>
        </authorList>
    </citation>
    <scope>IDENTIFICATION</scope>
</reference>
<dbReference type="HOGENOM" id="CLU_1028329_0_0_1"/>
<dbReference type="KEGG" id="ehx:EMIHUDRAFT_224387"/>
<evidence type="ECO:0000313" key="3">
    <source>
        <dbReference type="EnsemblProtists" id="EOD38603"/>
    </source>
</evidence>
<organism evidence="3 4">
    <name type="scientific">Emiliania huxleyi (strain CCMP1516)</name>
    <dbReference type="NCBI Taxonomy" id="280463"/>
    <lineage>
        <taxon>Eukaryota</taxon>
        <taxon>Haptista</taxon>
        <taxon>Haptophyta</taxon>
        <taxon>Prymnesiophyceae</taxon>
        <taxon>Isochrysidales</taxon>
        <taxon>Noelaerhabdaceae</taxon>
        <taxon>Emiliania</taxon>
    </lineage>
</organism>
<feature type="domain" description="Methyltransferase" evidence="2">
    <location>
        <begin position="40"/>
        <end position="223"/>
    </location>
</feature>
<dbReference type="OMA" id="CHAFVES"/>
<dbReference type="RefSeq" id="XP_005791032.1">
    <property type="nucleotide sequence ID" value="XM_005790975.1"/>
</dbReference>
<feature type="region of interest" description="Disordered" evidence="1">
    <location>
        <begin position="1"/>
        <end position="35"/>
    </location>
</feature>
<reference evidence="4" key="1">
    <citation type="journal article" date="2013" name="Nature">
        <title>Pan genome of the phytoplankton Emiliania underpins its global distribution.</title>
        <authorList>
            <person name="Read B.A."/>
            <person name="Kegel J."/>
            <person name="Klute M.J."/>
            <person name="Kuo A."/>
            <person name="Lefebvre S.C."/>
            <person name="Maumus F."/>
            <person name="Mayer C."/>
            <person name="Miller J."/>
            <person name="Monier A."/>
            <person name="Salamov A."/>
            <person name="Young J."/>
            <person name="Aguilar M."/>
            <person name="Claverie J.M."/>
            <person name="Frickenhaus S."/>
            <person name="Gonzalez K."/>
            <person name="Herman E.K."/>
            <person name="Lin Y.C."/>
            <person name="Napier J."/>
            <person name="Ogata H."/>
            <person name="Sarno A.F."/>
            <person name="Shmutz J."/>
            <person name="Schroeder D."/>
            <person name="de Vargas C."/>
            <person name="Verret F."/>
            <person name="von Dassow P."/>
            <person name="Valentin K."/>
            <person name="Van de Peer Y."/>
            <person name="Wheeler G."/>
            <person name="Dacks J.B."/>
            <person name="Delwiche C.F."/>
            <person name="Dyhrman S.T."/>
            <person name="Glockner G."/>
            <person name="John U."/>
            <person name="Richards T."/>
            <person name="Worden A.Z."/>
            <person name="Zhang X."/>
            <person name="Grigoriev I.V."/>
            <person name="Allen A.E."/>
            <person name="Bidle K."/>
            <person name="Borodovsky M."/>
            <person name="Bowler C."/>
            <person name="Brownlee C."/>
            <person name="Cock J.M."/>
            <person name="Elias M."/>
            <person name="Gladyshev V.N."/>
            <person name="Groth M."/>
            <person name="Guda C."/>
            <person name="Hadaegh A."/>
            <person name="Iglesias-Rodriguez M.D."/>
            <person name="Jenkins J."/>
            <person name="Jones B.M."/>
            <person name="Lawson T."/>
            <person name="Leese F."/>
            <person name="Lindquist E."/>
            <person name="Lobanov A."/>
            <person name="Lomsadze A."/>
            <person name="Malik S.B."/>
            <person name="Marsh M.E."/>
            <person name="Mackinder L."/>
            <person name="Mock T."/>
            <person name="Mueller-Roeber B."/>
            <person name="Pagarete A."/>
            <person name="Parker M."/>
            <person name="Probert I."/>
            <person name="Quesneville H."/>
            <person name="Raines C."/>
            <person name="Rensing S.A."/>
            <person name="Riano-Pachon D.M."/>
            <person name="Richier S."/>
            <person name="Rokitta S."/>
            <person name="Shiraiwa Y."/>
            <person name="Soanes D.M."/>
            <person name="van der Giezen M."/>
            <person name="Wahlund T.M."/>
            <person name="Williams B."/>
            <person name="Wilson W."/>
            <person name="Wolfe G."/>
            <person name="Wurch L.L."/>
        </authorList>
    </citation>
    <scope>NUCLEOTIDE SEQUENCE</scope>
</reference>
<dbReference type="AlphaFoldDB" id="A0A0D3KS68"/>